<dbReference type="AlphaFoldDB" id="A0A0B2V2P7"/>
<keyword evidence="2" id="KW-1185">Reference proteome</keyword>
<sequence>MFATFTGFYVSVNGSFFAATRSKQTPRLFPAKSGECPLKNSSFLSMITIDLLVNASLIEAVLEVLTGH</sequence>
<organism evidence="1 2">
    <name type="scientific">Toxocara canis</name>
    <name type="common">Canine roundworm</name>
    <dbReference type="NCBI Taxonomy" id="6265"/>
    <lineage>
        <taxon>Eukaryota</taxon>
        <taxon>Metazoa</taxon>
        <taxon>Ecdysozoa</taxon>
        <taxon>Nematoda</taxon>
        <taxon>Chromadorea</taxon>
        <taxon>Rhabditida</taxon>
        <taxon>Spirurina</taxon>
        <taxon>Ascaridomorpha</taxon>
        <taxon>Ascaridoidea</taxon>
        <taxon>Toxocaridae</taxon>
        <taxon>Toxocara</taxon>
    </lineage>
</organism>
<comment type="caution">
    <text evidence="1">The sequence shown here is derived from an EMBL/GenBank/DDBJ whole genome shotgun (WGS) entry which is preliminary data.</text>
</comment>
<dbReference type="Proteomes" id="UP000031036">
    <property type="component" value="Unassembled WGS sequence"/>
</dbReference>
<reference evidence="1 2" key="1">
    <citation type="submission" date="2014-11" db="EMBL/GenBank/DDBJ databases">
        <title>Genetic blueprint of the zoonotic pathogen Toxocara canis.</title>
        <authorList>
            <person name="Zhu X.-Q."/>
            <person name="Korhonen P.K."/>
            <person name="Cai H."/>
            <person name="Young N.D."/>
            <person name="Nejsum P."/>
            <person name="von Samson-Himmelstjerna G."/>
            <person name="Boag P.R."/>
            <person name="Tan P."/>
            <person name="Li Q."/>
            <person name="Min J."/>
            <person name="Yang Y."/>
            <person name="Wang X."/>
            <person name="Fang X."/>
            <person name="Hall R.S."/>
            <person name="Hofmann A."/>
            <person name="Sternberg P.W."/>
            <person name="Jex A.R."/>
            <person name="Gasser R.B."/>
        </authorList>
    </citation>
    <scope>NUCLEOTIDE SEQUENCE [LARGE SCALE GENOMIC DNA]</scope>
    <source>
        <strain evidence="1">PN_DK_2014</strain>
    </source>
</reference>
<name>A0A0B2V2P7_TOXCA</name>
<protein>
    <submittedName>
        <fullName evidence="1">Uncharacterized protein</fullName>
    </submittedName>
</protein>
<proteinExistence type="predicted"/>
<dbReference type="EMBL" id="JPKZ01002765">
    <property type="protein sequence ID" value="KHN75285.1"/>
    <property type="molecule type" value="Genomic_DNA"/>
</dbReference>
<gene>
    <name evidence="1" type="ORF">Tcan_13382</name>
</gene>
<evidence type="ECO:0000313" key="1">
    <source>
        <dbReference type="EMBL" id="KHN75285.1"/>
    </source>
</evidence>
<accession>A0A0B2V2P7</accession>
<evidence type="ECO:0000313" key="2">
    <source>
        <dbReference type="Proteomes" id="UP000031036"/>
    </source>
</evidence>